<sequence length="268" mass="29068">MINHAHILAGYASKSGGSFRSLFSLENILKKFVASTFLLSTIAGALLLNTAHANSFEAAPKITHDGVVKSGQALMPNDVVYTYDEKYALVMQSDGNLVFMIDPGKATQNAIWHSNTWGHPGAYFVMQDDGNAVVYDAGQPAKPLWHSNTWGNPGAYFSMFLTQLHVTKPNDWGGGTVIWKAGQEIATTPVTTPSTPTASGACPGNAQKTSYTFCVKELVTVPGSLNAFQSHTVYACNYSEAYNTVYTRTKWPRGTFSNPNPVQTNICR</sequence>
<feature type="domain" description="Bulb-type lectin" evidence="1">
    <location>
        <begin position="65"/>
        <end position="191"/>
    </location>
</feature>
<dbReference type="SUPFAM" id="SSF51110">
    <property type="entry name" value="alpha-D-mannose-specific plant lectins"/>
    <property type="match status" value="1"/>
</dbReference>
<dbReference type="InterPro" id="IPR036426">
    <property type="entry name" value="Bulb-type_lectin_dom_sf"/>
</dbReference>
<proteinExistence type="predicted"/>
<comment type="caution">
    <text evidence="2">The sequence shown here is derived from an EMBL/GenBank/DDBJ whole genome shotgun (WGS) entry which is preliminary data.</text>
</comment>
<dbReference type="InterPro" id="IPR001480">
    <property type="entry name" value="Bulb-type_lectin_dom"/>
</dbReference>
<gene>
    <name evidence="2" type="ORF">PZA18_08405</name>
</gene>
<name>A0ABT7DVH1_9NEIS</name>
<accession>A0ABT7DVH1</accession>
<dbReference type="EMBL" id="JARRAF010000007">
    <property type="protein sequence ID" value="MDK2124066.1"/>
    <property type="molecule type" value="Genomic_DNA"/>
</dbReference>
<keyword evidence="3" id="KW-1185">Reference proteome</keyword>
<dbReference type="Proteomes" id="UP001172778">
    <property type="component" value="Unassembled WGS sequence"/>
</dbReference>
<dbReference type="RefSeq" id="WP_284100369.1">
    <property type="nucleotide sequence ID" value="NZ_JARRAF010000007.1"/>
</dbReference>
<dbReference type="PROSITE" id="PS50927">
    <property type="entry name" value="BULB_LECTIN"/>
    <property type="match status" value="1"/>
</dbReference>
<reference evidence="2" key="1">
    <citation type="submission" date="2023-03" db="EMBL/GenBank/DDBJ databases">
        <title>Chitinimonas shenzhenensis gen. nov., sp. nov., a novel member of family Burkholderiaceae isolated from activated sludge collected in Shen Zhen, China.</title>
        <authorList>
            <person name="Wang X."/>
        </authorList>
    </citation>
    <scope>NUCLEOTIDE SEQUENCE</scope>
    <source>
        <strain evidence="2">DQS-5</strain>
    </source>
</reference>
<evidence type="ECO:0000313" key="2">
    <source>
        <dbReference type="EMBL" id="MDK2124066.1"/>
    </source>
</evidence>
<dbReference type="SMART" id="SM00108">
    <property type="entry name" value="B_lectin"/>
    <property type="match status" value="1"/>
</dbReference>
<evidence type="ECO:0000259" key="1">
    <source>
        <dbReference type="PROSITE" id="PS50927"/>
    </source>
</evidence>
<organism evidence="2 3">
    <name type="scientific">Parachitinimonas caeni</name>
    <dbReference type="NCBI Taxonomy" id="3031301"/>
    <lineage>
        <taxon>Bacteria</taxon>
        <taxon>Pseudomonadati</taxon>
        <taxon>Pseudomonadota</taxon>
        <taxon>Betaproteobacteria</taxon>
        <taxon>Neisseriales</taxon>
        <taxon>Chitinibacteraceae</taxon>
        <taxon>Parachitinimonas</taxon>
    </lineage>
</organism>
<evidence type="ECO:0000313" key="3">
    <source>
        <dbReference type="Proteomes" id="UP001172778"/>
    </source>
</evidence>
<dbReference type="Gene3D" id="2.90.10.30">
    <property type="match status" value="2"/>
</dbReference>
<protein>
    <recommendedName>
        <fullName evidence="1">Bulb-type lectin domain-containing protein</fullName>
    </recommendedName>
</protein>